<evidence type="ECO:0000313" key="3">
    <source>
        <dbReference type="Proteomes" id="UP000007431"/>
    </source>
</evidence>
<dbReference type="GeneID" id="9595230"/>
<accession>D8PUC3</accession>
<dbReference type="InParanoid" id="D8PUC3"/>
<evidence type="ECO:0000256" key="1">
    <source>
        <dbReference type="SAM" id="MobiDB-lite"/>
    </source>
</evidence>
<keyword evidence="3" id="KW-1185">Reference proteome</keyword>
<name>D8PUC3_SCHCM</name>
<dbReference type="RefSeq" id="XP_003035596.1">
    <property type="nucleotide sequence ID" value="XM_003035550.1"/>
</dbReference>
<dbReference type="Proteomes" id="UP000007431">
    <property type="component" value="Unassembled WGS sequence"/>
</dbReference>
<proteinExistence type="predicted"/>
<reference evidence="2 3" key="1">
    <citation type="journal article" date="2010" name="Nat. Biotechnol.">
        <title>Genome sequence of the model mushroom Schizophyllum commune.</title>
        <authorList>
            <person name="Ohm R.A."/>
            <person name="de Jong J.F."/>
            <person name="Lugones L.G."/>
            <person name="Aerts A."/>
            <person name="Kothe E."/>
            <person name="Stajich J.E."/>
            <person name="de Vries R.P."/>
            <person name="Record E."/>
            <person name="Levasseur A."/>
            <person name="Baker S.E."/>
            <person name="Bartholomew K.A."/>
            <person name="Coutinho P.M."/>
            <person name="Erdmann S."/>
            <person name="Fowler T.J."/>
            <person name="Gathman A.C."/>
            <person name="Lombard V."/>
            <person name="Henrissat B."/>
            <person name="Knabe N."/>
            <person name="Kuees U."/>
            <person name="Lilly W.W."/>
            <person name="Lindquist E."/>
            <person name="Lucas S."/>
            <person name="Magnuson J.K."/>
            <person name="Piumi F."/>
            <person name="Raudaskoski M."/>
            <person name="Salamov A."/>
            <person name="Schmutz J."/>
            <person name="Schwarze F.W.M.R."/>
            <person name="vanKuyk P.A."/>
            <person name="Horton J.S."/>
            <person name="Grigoriev I.V."/>
            <person name="Woesten H.A.B."/>
        </authorList>
    </citation>
    <scope>NUCLEOTIDE SEQUENCE [LARGE SCALE GENOMIC DNA]</scope>
    <source>
        <strain evidence="3">H4-8 / FGSC 9210</strain>
    </source>
</reference>
<feature type="region of interest" description="Disordered" evidence="1">
    <location>
        <begin position="297"/>
        <end position="365"/>
    </location>
</feature>
<protein>
    <submittedName>
        <fullName evidence="2">Uncharacterized protein</fullName>
    </submittedName>
</protein>
<evidence type="ECO:0000313" key="2">
    <source>
        <dbReference type="EMBL" id="EFJ00694.1"/>
    </source>
</evidence>
<organism evidence="3">
    <name type="scientific">Schizophyllum commune (strain H4-8 / FGSC 9210)</name>
    <name type="common">Split gill fungus</name>
    <dbReference type="NCBI Taxonomy" id="578458"/>
    <lineage>
        <taxon>Eukaryota</taxon>
        <taxon>Fungi</taxon>
        <taxon>Dikarya</taxon>
        <taxon>Basidiomycota</taxon>
        <taxon>Agaricomycotina</taxon>
        <taxon>Agaricomycetes</taxon>
        <taxon>Agaricomycetidae</taxon>
        <taxon>Agaricales</taxon>
        <taxon>Schizophyllaceae</taxon>
        <taxon>Schizophyllum</taxon>
    </lineage>
</organism>
<dbReference type="EMBL" id="GL377303">
    <property type="protein sequence ID" value="EFJ00694.1"/>
    <property type="molecule type" value="Genomic_DNA"/>
</dbReference>
<dbReference type="VEuPathDB" id="FungiDB:SCHCODRAFT_01344439"/>
<gene>
    <name evidence="2" type="ORF">SCHCODRAFT_232057</name>
</gene>
<dbReference type="OrthoDB" id="10388648at2759"/>
<sequence>MSDQVLDHICPLSGFDDEVYSIELISELAKPQEPQARLVERQTYYSSSICDSWAVWNGFGAFLGEEFREDIARMYAKREFILAPTFRLYCDIVDFIKHAGILGRSEEDLSPRRPLTALCPPSGRYRYVFIPFTDAARKLQTELKMQPQTEDDLNGGVHPVTGEAVLPGSDEFTVIECHAHPFSVSTYATNAFNFGFVDGTPHTAQWAICVGFVQRQWRYPEFTVPQWFLDAPKKEEGDYSIKGSEKSGYSVGSLMNSLQRAPGNVEEILKVNELDYNEPRQKVLEWFERNKQPSKLRRSKRIAERMERASSYGSAVKPSSLDSLGPPPSPPPRRRRKASPPARAYDVNTERATPEWVQQNGRFPTREFSSNDWAFFYYSTSLVGQPPDRQSGS</sequence>
<dbReference type="HOGENOM" id="CLU_062489_0_0_1"/>
<dbReference type="KEGG" id="scm:SCHCO_01344439"/>
<dbReference type="AlphaFoldDB" id="D8PUC3"/>
<feature type="compositionally biased region" description="Polar residues" evidence="1">
    <location>
        <begin position="356"/>
        <end position="365"/>
    </location>
</feature>